<gene>
    <name evidence="6" type="ORF">ACFSL2_23805</name>
</gene>
<keyword evidence="7" id="KW-1185">Reference proteome</keyword>
<keyword evidence="2" id="KW-0238">DNA-binding</keyword>
<feature type="domain" description="HTH araC/xylS-type" evidence="5">
    <location>
        <begin position="201"/>
        <end position="299"/>
    </location>
</feature>
<dbReference type="InterPro" id="IPR050204">
    <property type="entry name" value="AraC_XylS_family_regulators"/>
</dbReference>
<accession>A0ABW4VEV1</accession>
<dbReference type="InterPro" id="IPR018060">
    <property type="entry name" value="HTH_AraC"/>
</dbReference>
<evidence type="ECO:0000313" key="7">
    <source>
        <dbReference type="Proteomes" id="UP001597338"/>
    </source>
</evidence>
<dbReference type="InterPro" id="IPR009057">
    <property type="entry name" value="Homeodomain-like_sf"/>
</dbReference>
<feature type="region of interest" description="Disordered" evidence="4">
    <location>
        <begin position="170"/>
        <end position="191"/>
    </location>
</feature>
<evidence type="ECO:0000256" key="2">
    <source>
        <dbReference type="ARBA" id="ARBA00023125"/>
    </source>
</evidence>
<dbReference type="PROSITE" id="PS01124">
    <property type="entry name" value="HTH_ARAC_FAMILY_2"/>
    <property type="match status" value="1"/>
</dbReference>
<name>A0ABW4VEV1_9MICO</name>
<evidence type="ECO:0000313" key="6">
    <source>
        <dbReference type="EMBL" id="MFD2028533.1"/>
    </source>
</evidence>
<comment type="caution">
    <text evidence="6">The sequence shown here is derived from an EMBL/GenBank/DDBJ whole genome shotgun (WGS) entry which is preliminary data.</text>
</comment>
<reference evidence="7" key="1">
    <citation type="journal article" date="2019" name="Int. J. Syst. Evol. Microbiol.">
        <title>The Global Catalogue of Microorganisms (GCM) 10K type strain sequencing project: providing services to taxonomists for standard genome sequencing and annotation.</title>
        <authorList>
            <consortium name="The Broad Institute Genomics Platform"/>
            <consortium name="The Broad Institute Genome Sequencing Center for Infectious Disease"/>
            <person name="Wu L."/>
            <person name="Ma J."/>
        </authorList>
    </citation>
    <scope>NUCLEOTIDE SEQUENCE [LARGE SCALE GENOMIC DNA]</scope>
    <source>
        <strain evidence="7">CCM 7043</strain>
    </source>
</reference>
<proteinExistence type="predicted"/>
<dbReference type="Proteomes" id="UP001597338">
    <property type="component" value="Unassembled WGS sequence"/>
</dbReference>
<organism evidence="6 7">
    <name type="scientific">Promicromonospora aerolata</name>
    <dbReference type="NCBI Taxonomy" id="195749"/>
    <lineage>
        <taxon>Bacteria</taxon>
        <taxon>Bacillati</taxon>
        <taxon>Actinomycetota</taxon>
        <taxon>Actinomycetes</taxon>
        <taxon>Micrococcales</taxon>
        <taxon>Promicromonosporaceae</taxon>
        <taxon>Promicromonospora</taxon>
    </lineage>
</organism>
<evidence type="ECO:0000259" key="5">
    <source>
        <dbReference type="PROSITE" id="PS01124"/>
    </source>
</evidence>
<dbReference type="Gene3D" id="1.10.10.60">
    <property type="entry name" value="Homeodomain-like"/>
    <property type="match status" value="2"/>
</dbReference>
<protein>
    <submittedName>
        <fullName evidence="6">Helix-turn-helix domain-containing protein</fullName>
    </submittedName>
</protein>
<dbReference type="RefSeq" id="WP_377200885.1">
    <property type="nucleotide sequence ID" value="NZ_JBHUHF010000001.1"/>
</dbReference>
<keyword evidence="3" id="KW-0804">Transcription</keyword>
<dbReference type="EMBL" id="JBHUHF010000001">
    <property type="protein sequence ID" value="MFD2028533.1"/>
    <property type="molecule type" value="Genomic_DNA"/>
</dbReference>
<dbReference type="SUPFAM" id="SSF46689">
    <property type="entry name" value="Homeodomain-like"/>
    <property type="match status" value="2"/>
</dbReference>
<evidence type="ECO:0000256" key="1">
    <source>
        <dbReference type="ARBA" id="ARBA00023015"/>
    </source>
</evidence>
<dbReference type="SMART" id="SM00342">
    <property type="entry name" value="HTH_ARAC"/>
    <property type="match status" value="1"/>
</dbReference>
<evidence type="ECO:0000256" key="3">
    <source>
        <dbReference type="ARBA" id="ARBA00023163"/>
    </source>
</evidence>
<dbReference type="PANTHER" id="PTHR46796:SF13">
    <property type="entry name" value="HTH-TYPE TRANSCRIPTIONAL ACTIVATOR RHAS"/>
    <property type="match status" value="1"/>
</dbReference>
<evidence type="ECO:0000256" key="4">
    <source>
        <dbReference type="SAM" id="MobiDB-lite"/>
    </source>
</evidence>
<dbReference type="Pfam" id="PF12833">
    <property type="entry name" value="HTH_18"/>
    <property type="match status" value="1"/>
</dbReference>
<keyword evidence="1" id="KW-0805">Transcription regulation</keyword>
<sequence length="306" mass="34472">MTVRTELRFAPIVARTTAVHHPISPVAYDCVKVIFVRAGSAILLSEFGEKPVKVGDVIALAANTLCGSEPEGSITVSTLYLDRDYIIDQVFWQHAALLTDRWDAQDFADELYSAPAQILHLGEDRAAMLMPWLDELVELSIDGASSGRFYRMQALLFAVLDVTTPYVRTTPVRRTPNQRKTSRRPGSPSLRQFAPLRTEARQALKLLRHHPEERWTLQRLAAAVHLSPSQLGRVFVDAYGKTPMTYLSTVRAERLARLLRETDLPVETAMRQAGWHSRGHAARMFRQAVGVTPTRYRQLSREKSIA</sequence>
<dbReference type="PANTHER" id="PTHR46796">
    <property type="entry name" value="HTH-TYPE TRANSCRIPTIONAL ACTIVATOR RHAS-RELATED"/>
    <property type="match status" value="1"/>
</dbReference>